<keyword evidence="5" id="KW-1185">Reference proteome</keyword>
<keyword evidence="1" id="KW-0479">Metal-binding</keyword>
<dbReference type="SUPFAM" id="SSF57701">
    <property type="entry name" value="Zn2/Cys6 DNA-binding domain"/>
    <property type="match status" value="1"/>
</dbReference>
<evidence type="ECO:0000256" key="1">
    <source>
        <dbReference type="ARBA" id="ARBA00022723"/>
    </source>
</evidence>
<protein>
    <recommendedName>
        <fullName evidence="3">Xylanolytic transcriptional activator regulatory domain-containing protein</fullName>
    </recommendedName>
</protein>
<keyword evidence="2" id="KW-0539">Nucleus</keyword>
<dbReference type="GO" id="GO:0008270">
    <property type="term" value="F:zinc ion binding"/>
    <property type="evidence" value="ECO:0007669"/>
    <property type="project" value="InterPro"/>
</dbReference>
<dbReference type="STRING" id="701091.M2TY52"/>
<dbReference type="PANTHER" id="PTHR31668">
    <property type="entry name" value="GLUCOSE TRANSPORT TRANSCRIPTION REGULATOR RGT1-RELATED-RELATED"/>
    <property type="match status" value="1"/>
</dbReference>
<evidence type="ECO:0000256" key="2">
    <source>
        <dbReference type="ARBA" id="ARBA00023242"/>
    </source>
</evidence>
<proteinExistence type="predicted"/>
<dbReference type="InterPro" id="IPR036864">
    <property type="entry name" value="Zn2-C6_fun-type_DNA-bd_sf"/>
</dbReference>
<dbReference type="InterPro" id="IPR050797">
    <property type="entry name" value="Carb_Metab_Trans_Reg"/>
</dbReference>
<evidence type="ECO:0000259" key="3">
    <source>
        <dbReference type="SMART" id="SM00906"/>
    </source>
</evidence>
<sequence length="479" mass="55011">MAENHTKALAKRACDRKVKCVPGITDCKNCNSAGLSCTYNTIPQQKGPSKGSRGKVLRELRKNQPDDQLAAGHSTALNCGGYSNPATLDHTQGLLLPLALINSCIEYFFSHVYFSEPVLHRERALAAVYYMESFTESYCIIAALCAYVIVKANYNPPTNVLSLEMAHMSNFDIGQRLLEESVRERQGYDHQKAPTHMSVLTSWFYSGCYFGLEQEDKAWMYLQEAIRYAQILGMHNEETYKHDSLDAPETRALYWLLFIAERTYALRKHRRVTLHPTINLPQSAGMTFGPFISVRLNIMINMFQIIDNTVIDLRHKTAISVNDVYILDLHKCLSEAVPASFERYEAQICITQQWLRLQIWELSFRHKVLSSVSKDAPLTFEYPITIARDLLAIFNQFSQQFIDVYRVDLIEKLVKIACCLTDIDKFYSTEPFVRDVQLEFLKLIWKLRGGQSLYHHLLLDELRIAESPKSTFYNTARDP</sequence>
<dbReference type="Proteomes" id="UP000016936">
    <property type="component" value="Unassembled WGS sequence"/>
</dbReference>
<accession>M2TY52</accession>
<name>M2TY52_COCH5</name>
<gene>
    <name evidence="4" type="ORF">COCHEDRAFT_1218255</name>
</gene>
<dbReference type="OMA" id="KDNSAWY"/>
<dbReference type="CDD" id="cd12148">
    <property type="entry name" value="fungal_TF_MHR"/>
    <property type="match status" value="1"/>
</dbReference>
<dbReference type="GO" id="GO:0006351">
    <property type="term" value="P:DNA-templated transcription"/>
    <property type="evidence" value="ECO:0007669"/>
    <property type="project" value="InterPro"/>
</dbReference>
<evidence type="ECO:0000313" key="4">
    <source>
        <dbReference type="EMBL" id="EMD86706.1"/>
    </source>
</evidence>
<evidence type="ECO:0000313" key="5">
    <source>
        <dbReference type="Proteomes" id="UP000016936"/>
    </source>
</evidence>
<feature type="domain" description="Xylanolytic transcriptional activator regulatory" evidence="3">
    <location>
        <begin position="218"/>
        <end position="296"/>
    </location>
</feature>
<dbReference type="CDD" id="cd00067">
    <property type="entry name" value="GAL4"/>
    <property type="match status" value="1"/>
</dbReference>
<dbReference type="InterPro" id="IPR007219">
    <property type="entry name" value="XnlR_reg_dom"/>
</dbReference>
<dbReference type="AlphaFoldDB" id="M2TY52"/>
<dbReference type="SMART" id="SM00906">
    <property type="entry name" value="Fungal_trans"/>
    <property type="match status" value="1"/>
</dbReference>
<dbReference type="Pfam" id="PF04082">
    <property type="entry name" value="Fungal_trans"/>
    <property type="match status" value="1"/>
</dbReference>
<dbReference type="GO" id="GO:0003677">
    <property type="term" value="F:DNA binding"/>
    <property type="evidence" value="ECO:0007669"/>
    <property type="project" value="InterPro"/>
</dbReference>
<dbReference type="HOGENOM" id="CLU_016574_3_1_1"/>
<reference evidence="5" key="2">
    <citation type="journal article" date="2013" name="PLoS Genet.">
        <title>Comparative genome structure, secondary metabolite, and effector coding capacity across Cochliobolus pathogens.</title>
        <authorList>
            <person name="Condon B.J."/>
            <person name="Leng Y."/>
            <person name="Wu D."/>
            <person name="Bushley K.E."/>
            <person name="Ohm R.A."/>
            <person name="Otillar R."/>
            <person name="Martin J."/>
            <person name="Schackwitz W."/>
            <person name="Grimwood J."/>
            <person name="MohdZainudin N."/>
            <person name="Xue C."/>
            <person name="Wang R."/>
            <person name="Manning V.A."/>
            <person name="Dhillon B."/>
            <person name="Tu Z.J."/>
            <person name="Steffenson B.J."/>
            <person name="Salamov A."/>
            <person name="Sun H."/>
            <person name="Lowry S."/>
            <person name="LaButti K."/>
            <person name="Han J."/>
            <person name="Copeland A."/>
            <person name="Lindquist E."/>
            <person name="Barry K."/>
            <person name="Schmutz J."/>
            <person name="Baker S.E."/>
            <person name="Ciuffetti L.M."/>
            <person name="Grigoriev I.V."/>
            <person name="Zhong S."/>
            <person name="Turgeon B.G."/>
        </authorList>
    </citation>
    <scope>NUCLEOTIDE SEQUENCE [LARGE SCALE GENOMIC DNA]</scope>
    <source>
        <strain evidence="5">C5 / ATCC 48332 / race O</strain>
    </source>
</reference>
<organism evidence="4 5">
    <name type="scientific">Cochliobolus heterostrophus (strain C5 / ATCC 48332 / race O)</name>
    <name type="common">Southern corn leaf blight fungus</name>
    <name type="synonym">Bipolaris maydis</name>
    <dbReference type="NCBI Taxonomy" id="701091"/>
    <lineage>
        <taxon>Eukaryota</taxon>
        <taxon>Fungi</taxon>
        <taxon>Dikarya</taxon>
        <taxon>Ascomycota</taxon>
        <taxon>Pezizomycotina</taxon>
        <taxon>Dothideomycetes</taxon>
        <taxon>Pleosporomycetidae</taxon>
        <taxon>Pleosporales</taxon>
        <taxon>Pleosporineae</taxon>
        <taxon>Pleosporaceae</taxon>
        <taxon>Bipolaris</taxon>
    </lineage>
</organism>
<dbReference type="InterPro" id="IPR001138">
    <property type="entry name" value="Zn2Cys6_DnaBD"/>
</dbReference>
<reference evidence="4 5" key="1">
    <citation type="journal article" date="2012" name="PLoS Pathog.">
        <title>Diverse lifestyles and strategies of plant pathogenesis encoded in the genomes of eighteen Dothideomycetes fungi.</title>
        <authorList>
            <person name="Ohm R.A."/>
            <person name="Feau N."/>
            <person name="Henrissat B."/>
            <person name="Schoch C.L."/>
            <person name="Horwitz B.A."/>
            <person name="Barry K.W."/>
            <person name="Condon B.J."/>
            <person name="Copeland A.C."/>
            <person name="Dhillon B."/>
            <person name="Glaser F."/>
            <person name="Hesse C.N."/>
            <person name="Kosti I."/>
            <person name="LaButti K."/>
            <person name="Lindquist E.A."/>
            <person name="Lucas S."/>
            <person name="Salamov A.A."/>
            <person name="Bradshaw R.E."/>
            <person name="Ciuffetti L."/>
            <person name="Hamelin R.C."/>
            <person name="Kema G.H.J."/>
            <person name="Lawrence C."/>
            <person name="Scott J.A."/>
            <person name="Spatafora J.W."/>
            <person name="Turgeon B.G."/>
            <person name="de Wit P.J.G.M."/>
            <person name="Zhong S."/>
            <person name="Goodwin S.B."/>
            <person name="Grigoriev I.V."/>
        </authorList>
    </citation>
    <scope>NUCLEOTIDE SEQUENCE [LARGE SCALE GENOMIC DNA]</scope>
    <source>
        <strain evidence="5">C5 / ATCC 48332 / race O</strain>
    </source>
</reference>
<dbReference type="EMBL" id="KB445584">
    <property type="protein sequence ID" value="EMD86706.1"/>
    <property type="molecule type" value="Genomic_DNA"/>
</dbReference>
<dbReference type="PANTHER" id="PTHR31668:SF20">
    <property type="entry name" value="ZN(II)2CYS6 TRANSCRIPTION FACTOR (EUROFUNG)"/>
    <property type="match status" value="1"/>
</dbReference>
<dbReference type="eggNOG" id="ENOG502RXSB">
    <property type="taxonomic scope" value="Eukaryota"/>
</dbReference>
<dbReference type="GO" id="GO:0000981">
    <property type="term" value="F:DNA-binding transcription factor activity, RNA polymerase II-specific"/>
    <property type="evidence" value="ECO:0007669"/>
    <property type="project" value="InterPro"/>
</dbReference>